<name>A0A4D6GU89_HALS9</name>
<organism evidence="3 4">
    <name type="scientific">Halobacterium salinarum (strain ATCC 33171 / DSM 3754 / JCM 8978 / NBRC 102687 / NCIMB 764 / 91-R6)</name>
    <dbReference type="NCBI Taxonomy" id="2597657"/>
    <lineage>
        <taxon>Archaea</taxon>
        <taxon>Methanobacteriati</taxon>
        <taxon>Methanobacteriota</taxon>
        <taxon>Stenosarchaea group</taxon>
        <taxon>Halobacteria</taxon>
        <taxon>Halobacteriales</taxon>
        <taxon>Halobacteriaceae</taxon>
        <taxon>Halobacterium</taxon>
    </lineage>
</organism>
<evidence type="ECO:0000256" key="1">
    <source>
        <dbReference type="ARBA" id="ARBA00022679"/>
    </source>
</evidence>
<dbReference type="SUPFAM" id="SSF53756">
    <property type="entry name" value="UDP-Glycosyltransferase/glycogen phosphorylase"/>
    <property type="match status" value="1"/>
</dbReference>
<protein>
    <submittedName>
        <fullName evidence="3">Putative glycosyltransferase, type 1</fullName>
    </submittedName>
</protein>
<feature type="domain" description="Glycosyl transferase family 1" evidence="2">
    <location>
        <begin position="203"/>
        <end position="359"/>
    </location>
</feature>
<sequence length="388" mass="44283">MLTYYSSVPKRVLLIGYYYPPEGGVGAVRIAKFAKYLSDRLDIHVISSQPNQNNRPSGVSDESGATVHRVKRPFNGVEKNFDNIRWSIPVSRKIHNLHDEFHFDCIWQTANPFLPLATVPFCKKIIDTDFIVDLRDSWTLHPYNDLTTTFGRLYEKTSQFLEPRVLRAADAVTVATDGIRNAYADEYPEISGKLYTVENGYDREDFPQLETKPRDEFEIVYAGKFSDFRDPDPFLKALSDIQSQYNVSFVHVGNLEEHVRDSIKRYGLKQHYECTGYVDRKEVARRIQRANLGLAVSGGSPQEMTTKIFDYMACNTPILGCGPDGSMIEVIERFEFGYVATNETSRIKNTLLEIIEQQPESLGSGPYAEYTRERSAKKLANVIRNVVE</sequence>
<reference evidence="3 4" key="1">
    <citation type="journal article" date="2019" name="Microbiol. Resour. Announc.">
        <title>The Genome Sequence of the Halobacterium salinarum Type Strain Is Closely Related to That of Laboratory Strains NRC-1 and R1.</title>
        <authorList>
            <person name="Pfeiffer F."/>
            <person name="Marchfelder A."/>
            <person name="Habermann B."/>
            <person name="Dyall-Smith M.L."/>
        </authorList>
    </citation>
    <scope>NUCLEOTIDE SEQUENCE [LARGE SCALE GENOMIC DNA]</scope>
    <source>
        <strain evidence="4">ATCC 33171 / DSM 3754 / JCM 8978 / NBRC 102687 / NCIMB 764 / 91-R6</strain>
    </source>
</reference>
<dbReference type="AlphaFoldDB" id="A0A4D6GU89"/>
<dbReference type="PANTHER" id="PTHR46401">
    <property type="entry name" value="GLYCOSYLTRANSFERASE WBBK-RELATED"/>
    <property type="match status" value="1"/>
</dbReference>
<dbReference type="RefSeq" id="WP_136361048.1">
    <property type="nucleotide sequence ID" value="NZ_VRYN01000002.1"/>
</dbReference>
<dbReference type="GeneID" id="39854135"/>
<dbReference type="PANTHER" id="PTHR46401:SF2">
    <property type="entry name" value="GLYCOSYLTRANSFERASE WBBK-RELATED"/>
    <property type="match status" value="1"/>
</dbReference>
<dbReference type="GO" id="GO:0016757">
    <property type="term" value="F:glycosyltransferase activity"/>
    <property type="evidence" value="ECO:0007669"/>
    <property type="project" value="InterPro"/>
</dbReference>
<proteinExistence type="predicted"/>
<gene>
    <name evidence="3" type="ORF">HBSAL_01310</name>
</gene>
<evidence type="ECO:0000313" key="4">
    <source>
        <dbReference type="Proteomes" id="UP000296216"/>
    </source>
</evidence>
<dbReference type="Gene3D" id="3.40.50.2000">
    <property type="entry name" value="Glycogen Phosphorylase B"/>
    <property type="match status" value="2"/>
</dbReference>
<dbReference type="Proteomes" id="UP000296216">
    <property type="component" value="Chromosome"/>
</dbReference>
<accession>A0A4D6GU89</accession>
<dbReference type="InterPro" id="IPR001296">
    <property type="entry name" value="Glyco_trans_1"/>
</dbReference>
<keyword evidence="1 3" id="KW-0808">Transferase</keyword>
<dbReference type="Pfam" id="PF00534">
    <property type="entry name" value="Glycos_transf_1"/>
    <property type="match status" value="1"/>
</dbReference>
<evidence type="ECO:0000313" key="3">
    <source>
        <dbReference type="EMBL" id="QCC43998.1"/>
    </source>
</evidence>
<dbReference type="EMBL" id="CP038631">
    <property type="protein sequence ID" value="QCC43998.1"/>
    <property type="molecule type" value="Genomic_DNA"/>
</dbReference>
<evidence type="ECO:0000259" key="2">
    <source>
        <dbReference type="Pfam" id="PF00534"/>
    </source>
</evidence>